<keyword evidence="2" id="KW-1185">Reference proteome</keyword>
<dbReference type="InParanoid" id="I3EGT7"/>
<protein>
    <recommendedName>
        <fullName evidence="3">GRAM domain-containing protein</fullName>
    </recommendedName>
</protein>
<evidence type="ECO:0000313" key="1">
    <source>
        <dbReference type="EMBL" id="EIJ88434.1"/>
    </source>
</evidence>
<dbReference type="HOGENOM" id="CLU_1835669_0_0_1"/>
<dbReference type="VEuPathDB" id="MicrosporidiaDB:NEQG_01124"/>
<dbReference type="OMA" id="RNFNTCL"/>
<proteinExistence type="predicted"/>
<evidence type="ECO:0000313" key="2">
    <source>
        <dbReference type="Proteomes" id="UP000002872"/>
    </source>
</evidence>
<name>I3EGT7_NEMP3</name>
<dbReference type="EMBL" id="GL870878">
    <property type="protein sequence ID" value="EIJ88434.1"/>
    <property type="molecule type" value="Genomic_DNA"/>
</dbReference>
<sequence>MLQETYRNFNTCLFTVAGTPLPLDDNEELLYIGYNIGYSITVGEGGLFSTYSHISSTGTLFITNCRLIYIPKTPTTNFCSFFCKTNGIINTTVKSNNKIRLEISLFGNVISKLDLKMRDNLSATLLEVLKLSQDYLNSIQ</sequence>
<organism evidence="1 2">
    <name type="scientific">Nematocida parisii (strain ERTm3)</name>
    <name type="common">Nematode killer fungus</name>
    <dbReference type="NCBI Taxonomy" id="935791"/>
    <lineage>
        <taxon>Eukaryota</taxon>
        <taxon>Fungi</taxon>
        <taxon>Fungi incertae sedis</taxon>
        <taxon>Microsporidia</taxon>
        <taxon>Nematocida</taxon>
    </lineage>
</organism>
<reference evidence="1" key="1">
    <citation type="submission" date="2011-01" db="EMBL/GenBank/DDBJ databases">
        <title>The Genome Sequence of Nematocida parisii strain ERTm3.</title>
        <authorList>
            <consortium name="The Broad Institute Genome Sequencing Platform"/>
            <consortium name="The Broad Institute Genome Sequencing Center for Infectious Disease"/>
            <person name="Cuomo C."/>
            <person name="Troemel E."/>
            <person name="Young S.K."/>
            <person name="Zeng Q."/>
            <person name="Gargeya S."/>
            <person name="Fitzgerald M."/>
            <person name="Haas B."/>
            <person name="Abouelleil A."/>
            <person name="Alvarado L."/>
            <person name="Arachchi H.M."/>
            <person name="Berlin A."/>
            <person name="Chapman S.B."/>
            <person name="Gearin G."/>
            <person name="Goldberg J."/>
            <person name="Griggs A."/>
            <person name="Gujja S."/>
            <person name="Hansen M."/>
            <person name="Heiman D."/>
            <person name="Howarth C."/>
            <person name="Larimer J."/>
            <person name="Lui A."/>
            <person name="MacDonald P.J.P."/>
            <person name="McCowen C."/>
            <person name="Montmayeur A."/>
            <person name="Murphy C."/>
            <person name="Neiman D."/>
            <person name="Pearson M."/>
            <person name="Priest M."/>
            <person name="Roberts A."/>
            <person name="Saif S."/>
            <person name="Shea T."/>
            <person name="Sisk P."/>
            <person name="Stolte C."/>
            <person name="Sykes S."/>
            <person name="Wortman J."/>
            <person name="Nusbaum C."/>
            <person name="Birren B."/>
        </authorList>
    </citation>
    <scope>NUCLEOTIDE SEQUENCE</scope>
    <source>
        <strain evidence="1">ERTm3</strain>
    </source>
</reference>
<dbReference type="OrthoDB" id="1259151at2759"/>
<dbReference type="AlphaFoldDB" id="I3EGT7"/>
<evidence type="ECO:0008006" key="3">
    <source>
        <dbReference type="Google" id="ProtNLM"/>
    </source>
</evidence>
<dbReference type="Proteomes" id="UP000002872">
    <property type="component" value="Unassembled WGS sequence"/>
</dbReference>
<gene>
    <name evidence="1" type="ORF">NEQG_01124</name>
</gene>
<accession>I3EGT7</accession>